<comment type="caution">
    <text evidence="1">The sequence shown here is derived from an EMBL/GenBank/DDBJ whole genome shotgun (WGS) entry which is preliminary data.</text>
</comment>
<protein>
    <submittedName>
        <fullName evidence="1">Uncharacterized protein</fullName>
    </submittedName>
</protein>
<sequence>MFELYNPHGSDVTEAVKFFEPHYFILYNPHGSDVTHSTNSFGEAVIGFITHTVQM</sequence>
<keyword evidence="2" id="KW-1185">Reference proteome</keyword>
<proteinExistence type="predicted"/>
<accession>C4FKD9</accession>
<name>C4FKD9_9AQUI</name>
<reference evidence="1 2" key="1">
    <citation type="submission" date="2009-04" db="EMBL/GenBank/DDBJ databases">
        <authorList>
            <person name="Reysenbach A.-L."/>
            <person name="Heidelberg J.F."/>
            <person name="Nelson W.C."/>
        </authorList>
    </citation>
    <scope>NUCLEOTIDE SEQUENCE [LARGE SCALE GENOMIC DNA]</scope>
    <source>
        <strain evidence="1 2">SS-5</strain>
    </source>
</reference>
<evidence type="ECO:0000313" key="1">
    <source>
        <dbReference type="EMBL" id="EEP60467.1"/>
    </source>
</evidence>
<organism evidence="1 2">
    <name type="scientific">Sulfurihydrogenibium yellowstonense SS-5</name>
    <dbReference type="NCBI Taxonomy" id="432331"/>
    <lineage>
        <taxon>Bacteria</taxon>
        <taxon>Pseudomonadati</taxon>
        <taxon>Aquificota</taxon>
        <taxon>Aquificia</taxon>
        <taxon>Aquificales</taxon>
        <taxon>Hydrogenothermaceae</taxon>
        <taxon>Sulfurihydrogenibium</taxon>
    </lineage>
</organism>
<dbReference type="Proteomes" id="UP000005540">
    <property type="component" value="Unassembled WGS sequence"/>
</dbReference>
<dbReference type="AlphaFoldDB" id="C4FKD9"/>
<gene>
    <name evidence="1" type="ORF">SULYE_1039</name>
</gene>
<dbReference type="EMBL" id="ABZS01000092">
    <property type="protein sequence ID" value="EEP60467.1"/>
    <property type="molecule type" value="Genomic_DNA"/>
</dbReference>
<evidence type="ECO:0000313" key="2">
    <source>
        <dbReference type="Proteomes" id="UP000005540"/>
    </source>
</evidence>